<accession>A0AAV5JQE2</accession>
<proteinExistence type="predicted"/>
<protein>
    <submittedName>
        <fullName evidence="1">Uncharacterized protein</fullName>
    </submittedName>
</protein>
<comment type="caution">
    <text evidence="1">The sequence shown here is derived from an EMBL/GenBank/DDBJ whole genome shotgun (WGS) entry which is preliminary data.</text>
</comment>
<dbReference type="AlphaFoldDB" id="A0AAV5JQE2"/>
<organism evidence="1 2">
    <name type="scientific">Rubroshorea leprosula</name>
    <dbReference type="NCBI Taxonomy" id="152421"/>
    <lineage>
        <taxon>Eukaryota</taxon>
        <taxon>Viridiplantae</taxon>
        <taxon>Streptophyta</taxon>
        <taxon>Embryophyta</taxon>
        <taxon>Tracheophyta</taxon>
        <taxon>Spermatophyta</taxon>
        <taxon>Magnoliopsida</taxon>
        <taxon>eudicotyledons</taxon>
        <taxon>Gunneridae</taxon>
        <taxon>Pentapetalae</taxon>
        <taxon>rosids</taxon>
        <taxon>malvids</taxon>
        <taxon>Malvales</taxon>
        <taxon>Dipterocarpaceae</taxon>
        <taxon>Rubroshorea</taxon>
    </lineage>
</organism>
<evidence type="ECO:0000313" key="2">
    <source>
        <dbReference type="Proteomes" id="UP001054252"/>
    </source>
</evidence>
<dbReference type="Proteomes" id="UP001054252">
    <property type="component" value="Unassembled WGS sequence"/>
</dbReference>
<sequence length="47" mass="5219">MEEWALGVEDGMEMGRLGPEWDLGGLCEQGRWGGFEGKYGRCVVVEV</sequence>
<keyword evidence="2" id="KW-1185">Reference proteome</keyword>
<gene>
    <name evidence="1" type="ORF">SLEP1_g25226</name>
</gene>
<reference evidence="1 2" key="1">
    <citation type="journal article" date="2021" name="Commun. Biol.">
        <title>The genome of Shorea leprosula (Dipterocarpaceae) highlights the ecological relevance of drought in aseasonal tropical rainforests.</title>
        <authorList>
            <person name="Ng K.K.S."/>
            <person name="Kobayashi M.J."/>
            <person name="Fawcett J.A."/>
            <person name="Hatakeyama M."/>
            <person name="Paape T."/>
            <person name="Ng C.H."/>
            <person name="Ang C.C."/>
            <person name="Tnah L.H."/>
            <person name="Lee C.T."/>
            <person name="Nishiyama T."/>
            <person name="Sese J."/>
            <person name="O'Brien M.J."/>
            <person name="Copetti D."/>
            <person name="Mohd Noor M.I."/>
            <person name="Ong R.C."/>
            <person name="Putra M."/>
            <person name="Sireger I.Z."/>
            <person name="Indrioko S."/>
            <person name="Kosugi Y."/>
            <person name="Izuno A."/>
            <person name="Isagi Y."/>
            <person name="Lee S.L."/>
            <person name="Shimizu K.K."/>
        </authorList>
    </citation>
    <scope>NUCLEOTIDE SEQUENCE [LARGE SCALE GENOMIC DNA]</scope>
    <source>
        <strain evidence="1">214</strain>
    </source>
</reference>
<dbReference type="EMBL" id="BPVZ01000040">
    <property type="protein sequence ID" value="GKV14330.1"/>
    <property type="molecule type" value="Genomic_DNA"/>
</dbReference>
<name>A0AAV5JQE2_9ROSI</name>
<evidence type="ECO:0000313" key="1">
    <source>
        <dbReference type="EMBL" id="GKV14330.1"/>
    </source>
</evidence>